<dbReference type="Proteomes" id="UP000886595">
    <property type="component" value="Unassembled WGS sequence"/>
</dbReference>
<evidence type="ECO:0000313" key="1">
    <source>
        <dbReference type="EMBL" id="KAG2311818.1"/>
    </source>
</evidence>
<sequence length="85" mass="10108">MRETQSQHPWHNQWESLLCILSSAAKKKDSIYKVNNKIIAKYMGFFVVTWMQEEVDSNKTQVFFSAFGQGRRLEKRRNMLYEDSA</sequence>
<accession>A0A8X7VIK2</accession>
<dbReference type="EMBL" id="JAAMPC010000005">
    <property type="protein sequence ID" value="KAG2311818.1"/>
    <property type="molecule type" value="Genomic_DNA"/>
</dbReference>
<proteinExistence type="predicted"/>
<organism evidence="1 2">
    <name type="scientific">Brassica carinata</name>
    <name type="common">Ethiopian mustard</name>
    <name type="synonym">Abyssinian cabbage</name>
    <dbReference type="NCBI Taxonomy" id="52824"/>
    <lineage>
        <taxon>Eukaryota</taxon>
        <taxon>Viridiplantae</taxon>
        <taxon>Streptophyta</taxon>
        <taxon>Embryophyta</taxon>
        <taxon>Tracheophyta</taxon>
        <taxon>Spermatophyta</taxon>
        <taxon>Magnoliopsida</taxon>
        <taxon>eudicotyledons</taxon>
        <taxon>Gunneridae</taxon>
        <taxon>Pentapetalae</taxon>
        <taxon>rosids</taxon>
        <taxon>malvids</taxon>
        <taxon>Brassicales</taxon>
        <taxon>Brassicaceae</taxon>
        <taxon>Brassiceae</taxon>
        <taxon>Brassica</taxon>
    </lineage>
</organism>
<comment type="caution">
    <text evidence="1">The sequence shown here is derived from an EMBL/GenBank/DDBJ whole genome shotgun (WGS) entry which is preliminary data.</text>
</comment>
<evidence type="ECO:0000313" key="2">
    <source>
        <dbReference type="Proteomes" id="UP000886595"/>
    </source>
</evidence>
<dbReference type="AlphaFoldDB" id="A0A8X7VIK2"/>
<protein>
    <submittedName>
        <fullName evidence="1">Uncharacterized protein</fullName>
    </submittedName>
</protein>
<reference evidence="1 2" key="1">
    <citation type="submission" date="2020-02" db="EMBL/GenBank/DDBJ databases">
        <authorList>
            <person name="Ma Q."/>
            <person name="Huang Y."/>
            <person name="Song X."/>
            <person name="Pei D."/>
        </authorList>
    </citation>
    <scope>NUCLEOTIDE SEQUENCE [LARGE SCALE GENOMIC DNA]</scope>
    <source>
        <strain evidence="1">Sxm20200214</strain>
        <tissue evidence="1">Leaf</tissue>
    </source>
</reference>
<gene>
    <name evidence="1" type="ORF">Bca52824_023375</name>
</gene>
<keyword evidence="2" id="KW-1185">Reference proteome</keyword>
<dbReference type="OrthoDB" id="630188at2759"/>
<name>A0A8X7VIK2_BRACI</name>